<feature type="region of interest" description="Disordered" evidence="4">
    <location>
        <begin position="145"/>
        <end position="186"/>
    </location>
</feature>
<dbReference type="RefSeq" id="XP_011387342.1">
    <property type="nucleotide sequence ID" value="XM_011389040.1"/>
</dbReference>
<dbReference type="AlphaFoldDB" id="A0A0D1E9K4"/>
<dbReference type="STRING" id="237631.A0A0D1E9K4"/>
<gene>
    <name evidence="5" type="ORF">UMAG_10591</name>
</gene>
<evidence type="ECO:0000256" key="1">
    <source>
        <dbReference type="ARBA" id="ARBA00022737"/>
    </source>
</evidence>
<dbReference type="GeneID" id="23566599"/>
<dbReference type="Proteomes" id="UP000000561">
    <property type="component" value="Chromosome 2"/>
</dbReference>
<dbReference type="VEuPathDB" id="FungiDB:UMAG_10591"/>
<dbReference type="SMART" id="SM00248">
    <property type="entry name" value="ANK"/>
    <property type="match status" value="1"/>
</dbReference>
<keyword evidence="1" id="KW-0677">Repeat</keyword>
<dbReference type="Gene3D" id="1.25.40.20">
    <property type="entry name" value="Ankyrin repeat-containing domain"/>
    <property type="match status" value="1"/>
</dbReference>
<dbReference type="OrthoDB" id="19174at2759"/>
<dbReference type="eggNOG" id="KOG0504">
    <property type="taxonomic scope" value="Eukaryota"/>
</dbReference>
<feature type="repeat" description="ANK" evidence="3">
    <location>
        <begin position="50"/>
        <end position="73"/>
    </location>
</feature>
<dbReference type="PANTHER" id="PTHR24173:SF74">
    <property type="entry name" value="ANKYRIN REPEAT DOMAIN-CONTAINING PROTEIN 16"/>
    <property type="match status" value="1"/>
</dbReference>
<keyword evidence="2 3" id="KW-0040">ANK repeat</keyword>
<dbReference type="SUPFAM" id="SSF48403">
    <property type="entry name" value="Ankyrin repeat"/>
    <property type="match status" value="1"/>
</dbReference>
<dbReference type="InParanoid" id="A0A0D1E9K4"/>
<dbReference type="PANTHER" id="PTHR24173">
    <property type="entry name" value="ANKYRIN REPEAT CONTAINING"/>
    <property type="match status" value="1"/>
</dbReference>
<evidence type="ECO:0000256" key="3">
    <source>
        <dbReference type="PROSITE-ProRule" id="PRU00023"/>
    </source>
</evidence>
<proteinExistence type="predicted"/>
<dbReference type="InterPro" id="IPR002110">
    <property type="entry name" value="Ankyrin_rpt"/>
</dbReference>
<sequence>MPVPTSLGRPSAGGASSNKNIWIAAGEGDLGRVKECVDGEGISPVAADEFTYTPLHAAASYGHLDILRYLLNHPSAPSDAVNTTDSDLDTPLFVCETVDSARCLIEEFHADAKHKNADGLTAAQQALENEHEELAEYIAGVTGESLQGNDHEDQGDAEDDDENGVSAQASHLTAEEQAEQDERLDAQTDQLMARVGDIMTRAERDGTDPEPELRTLVSDSVLRQIVEGMSQPSTNIDRDTA</sequence>
<evidence type="ECO:0000256" key="2">
    <source>
        <dbReference type="ARBA" id="ARBA00023043"/>
    </source>
</evidence>
<dbReference type="PROSITE" id="PS50297">
    <property type="entry name" value="ANK_REP_REGION"/>
    <property type="match status" value="1"/>
</dbReference>
<dbReference type="Pfam" id="PF13857">
    <property type="entry name" value="Ank_5"/>
    <property type="match status" value="1"/>
</dbReference>
<evidence type="ECO:0000313" key="6">
    <source>
        <dbReference type="Proteomes" id="UP000000561"/>
    </source>
</evidence>
<protein>
    <submittedName>
        <fullName evidence="5">Uncharacterized protein</fullName>
    </submittedName>
</protein>
<reference evidence="5 6" key="1">
    <citation type="journal article" date="2006" name="Nature">
        <title>Insights from the genome of the biotrophic fungal plant pathogen Ustilago maydis.</title>
        <authorList>
            <person name="Kamper J."/>
            <person name="Kahmann R."/>
            <person name="Bolker M."/>
            <person name="Ma L.J."/>
            <person name="Brefort T."/>
            <person name="Saville B.J."/>
            <person name="Banuett F."/>
            <person name="Kronstad J.W."/>
            <person name="Gold S.E."/>
            <person name="Muller O."/>
            <person name="Perlin M.H."/>
            <person name="Wosten H.A."/>
            <person name="de Vries R."/>
            <person name="Ruiz-Herrera J."/>
            <person name="Reynaga-Pena C.G."/>
            <person name="Snetselaar K."/>
            <person name="McCann M."/>
            <person name="Perez-Martin J."/>
            <person name="Feldbrugge M."/>
            <person name="Basse C.W."/>
            <person name="Steinberg G."/>
            <person name="Ibeas J.I."/>
            <person name="Holloman W."/>
            <person name="Guzman P."/>
            <person name="Farman M."/>
            <person name="Stajich J.E."/>
            <person name="Sentandreu R."/>
            <person name="Gonzalez-Prieto J.M."/>
            <person name="Kennell J.C."/>
            <person name="Molina L."/>
            <person name="Schirawski J."/>
            <person name="Mendoza-Mendoza A."/>
            <person name="Greilinger D."/>
            <person name="Munch K."/>
            <person name="Rossel N."/>
            <person name="Scherer M."/>
            <person name="Vranes M."/>
            <person name="Ladendorf O."/>
            <person name="Vincon V."/>
            <person name="Fuchs U."/>
            <person name="Sandrock B."/>
            <person name="Meng S."/>
            <person name="Ho E.C."/>
            <person name="Cahill M.J."/>
            <person name="Boyce K.J."/>
            <person name="Klose J."/>
            <person name="Klosterman S.J."/>
            <person name="Deelstra H.J."/>
            <person name="Ortiz-Castellanos L."/>
            <person name="Li W."/>
            <person name="Sanchez-Alonso P."/>
            <person name="Schreier P.H."/>
            <person name="Hauser-Hahn I."/>
            <person name="Vaupel M."/>
            <person name="Koopmann E."/>
            <person name="Friedrich G."/>
            <person name="Voss H."/>
            <person name="Schluter T."/>
            <person name="Margolis J."/>
            <person name="Platt D."/>
            <person name="Swimmer C."/>
            <person name="Gnirke A."/>
            <person name="Chen F."/>
            <person name="Vysotskaia V."/>
            <person name="Mannhaupt G."/>
            <person name="Guldener U."/>
            <person name="Munsterkotter M."/>
            <person name="Haase D."/>
            <person name="Oesterheld M."/>
            <person name="Mewes H.W."/>
            <person name="Mauceli E.W."/>
            <person name="DeCaprio D."/>
            <person name="Wade C.M."/>
            <person name="Butler J."/>
            <person name="Young S."/>
            <person name="Jaffe D.B."/>
            <person name="Calvo S."/>
            <person name="Nusbaum C."/>
            <person name="Galagan J."/>
            <person name="Birren B.W."/>
        </authorList>
    </citation>
    <scope>NUCLEOTIDE SEQUENCE [LARGE SCALE GENOMIC DNA]</scope>
    <source>
        <strain evidence="6">DSM 14603 / FGSC 9021 / UM521</strain>
    </source>
</reference>
<dbReference type="KEGG" id="uma:UMAG_10591"/>
<name>A0A0D1E9K4_MYCMD</name>
<organism evidence="5 6">
    <name type="scientific">Mycosarcoma maydis</name>
    <name type="common">Corn smut fungus</name>
    <name type="synonym">Ustilago maydis</name>
    <dbReference type="NCBI Taxonomy" id="5270"/>
    <lineage>
        <taxon>Eukaryota</taxon>
        <taxon>Fungi</taxon>
        <taxon>Dikarya</taxon>
        <taxon>Basidiomycota</taxon>
        <taxon>Ustilaginomycotina</taxon>
        <taxon>Ustilaginomycetes</taxon>
        <taxon>Ustilaginales</taxon>
        <taxon>Ustilaginaceae</taxon>
        <taxon>Mycosarcoma</taxon>
    </lineage>
</organism>
<dbReference type="InterPro" id="IPR036770">
    <property type="entry name" value="Ankyrin_rpt-contain_sf"/>
</dbReference>
<evidence type="ECO:0000256" key="4">
    <source>
        <dbReference type="SAM" id="MobiDB-lite"/>
    </source>
</evidence>
<dbReference type="FunCoup" id="A0A0D1E9K4">
    <property type="interactions" value="12"/>
</dbReference>
<dbReference type="EMBL" id="CM003141">
    <property type="protein sequence ID" value="KIS71055.1"/>
    <property type="molecule type" value="Genomic_DNA"/>
</dbReference>
<dbReference type="PROSITE" id="PS50088">
    <property type="entry name" value="ANK_REPEAT"/>
    <property type="match status" value="1"/>
</dbReference>
<accession>A0A0D1E9K4</accession>
<keyword evidence="6" id="KW-1185">Reference proteome</keyword>
<evidence type="ECO:0000313" key="5">
    <source>
        <dbReference type="EMBL" id="KIS71055.1"/>
    </source>
</evidence>